<dbReference type="PANTHER" id="PTHR45708">
    <property type="entry name" value="ENDOCHITINASE"/>
    <property type="match status" value="1"/>
</dbReference>
<evidence type="ECO:0000259" key="10">
    <source>
        <dbReference type="PROSITE" id="PS51910"/>
    </source>
</evidence>
<keyword evidence="6 8" id="KW-0326">Glycosidase</keyword>
<dbReference type="Proteomes" id="UP000054342">
    <property type="component" value="Unassembled WGS sequence"/>
</dbReference>
<evidence type="ECO:0000313" key="12">
    <source>
        <dbReference type="Proteomes" id="UP000054342"/>
    </source>
</evidence>
<accession>A0A0D2EJ27</accession>
<evidence type="ECO:0000256" key="4">
    <source>
        <dbReference type="ARBA" id="ARBA00023024"/>
    </source>
</evidence>
<comment type="catalytic activity">
    <reaction evidence="1">
        <text>Random endo-hydrolysis of N-acetyl-beta-D-glucosaminide (1-&gt;4)-beta-linkages in chitin and chitodextrins.</text>
        <dbReference type="EC" id="3.2.1.14"/>
    </reaction>
</comment>
<dbReference type="GO" id="GO:0000272">
    <property type="term" value="P:polysaccharide catabolic process"/>
    <property type="evidence" value="ECO:0007669"/>
    <property type="project" value="UniProtKB-KW"/>
</dbReference>
<sequence>MTKKVSLSQLCAGPSVDIITLAFINSFYGPTDPSKMNITLDFNGYLCQAPNHTQTAAGMTGLLDCTIDGFAAQVAACQAQGKKVLISAGGASANLSIPSQKAAEEVAKTLWDMFLGGSGLKGVRPFGDVVLDGFDIDNEDEKNAGQLFPLISTLRNLTKKDKSRKYYFSAAPICALPDPEIPLSSLLNQIDFWNVQFYNANACQLGSGDKFLNSMKTWSQKLLGKRKLACKTCKVPQGAFNVNGNNITYPGLLIGTRAFNPGASPKGYVNITEYRAILKNVARLDLPNLAGAMFWDGAFLYKERGLVEGKNRTYAQIAKSVLKNT</sequence>
<evidence type="ECO:0000256" key="7">
    <source>
        <dbReference type="ARBA" id="ARBA00023326"/>
    </source>
</evidence>
<evidence type="ECO:0000256" key="5">
    <source>
        <dbReference type="ARBA" id="ARBA00023277"/>
    </source>
</evidence>
<evidence type="ECO:0000256" key="2">
    <source>
        <dbReference type="ARBA" id="ARBA00012729"/>
    </source>
</evidence>
<evidence type="ECO:0000256" key="6">
    <source>
        <dbReference type="ARBA" id="ARBA00023295"/>
    </source>
</evidence>
<keyword evidence="12" id="KW-1185">Reference proteome</keyword>
<dbReference type="InterPro" id="IPR001579">
    <property type="entry name" value="Glyco_hydro_18_chit_AS"/>
</dbReference>
<dbReference type="AlphaFoldDB" id="A0A0D2EJ27"/>
<comment type="similarity">
    <text evidence="9">Belongs to the glycosyl hydrolase 18 family.</text>
</comment>
<dbReference type="InterPro" id="IPR017853">
    <property type="entry name" value="GH"/>
</dbReference>
<evidence type="ECO:0000313" key="11">
    <source>
        <dbReference type="EMBL" id="KIW55403.1"/>
    </source>
</evidence>
<dbReference type="RefSeq" id="XP_013315987.1">
    <property type="nucleotide sequence ID" value="XM_013460533.1"/>
</dbReference>
<dbReference type="InterPro" id="IPR001223">
    <property type="entry name" value="Glyco_hydro18_cat"/>
</dbReference>
<dbReference type="Pfam" id="PF00704">
    <property type="entry name" value="Glyco_hydro_18"/>
    <property type="match status" value="1"/>
</dbReference>
<evidence type="ECO:0000256" key="3">
    <source>
        <dbReference type="ARBA" id="ARBA00022801"/>
    </source>
</evidence>
<dbReference type="STRING" id="348802.A0A0D2EJ27"/>
<dbReference type="GO" id="GO:0008843">
    <property type="term" value="F:endochitinase activity"/>
    <property type="evidence" value="ECO:0007669"/>
    <property type="project" value="UniProtKB-EC"/>
</dbReference>
<keyword evidence="7" id="KW-0624">Polysaccharide degradation</keyword>
<dbReference type="PANTHER" id="PTHR45708:SF49">
    <property type="entry name" value="ENDOCHITINASE"/>
    <property type="match status" value="1"/>
</dbReference>
<dbReference type="PROSITE" id="PS51910">
    <property type="entry name" value="GH18_2"/>
    <property type="match status" value="1"/>
</dbReference>
<name>A0A0D2EJ27_9EURO</name>
<dbReference type="GO" id="GO:0006032">
    <property type="term" value="P:chitin catabolic process"/>
    <property type="evidence" value="ECO:0007669"/>
    <property type="project" value="UniProtKB-KW"/>
</dbReference>
<keyword evidence="4" id="KW-0146">Chitin degradation</keyword>
<dbReference type="HOGENOM" id="CLU_007818_1_0_1"/>
<dbReference type="EC" id="3.2.1.14" evidence="2"/>
<dbReference type="OrthoDB" id="2425929at2759"/>
<keyword evidence="3 8" id="KW-0378">Hydrolase</keyword>
<dbReference type="GeneID" id="25329594"/>
<dbReference type="GO" id="GO:0005576">
    <property type="term" value="C:extracellular region"/>
    <property type="evidence" value="ECO:0007669"/>
    <property type="project" value="TreeGrafter"/>
</dbReference>
<protein>
    <recommendedName>
        <fullName evidence="2">chitinase</fullName>
        <ecNumber evidence="2">3.2.1.14</ecNumber>
    </recommendedName>
</protein>
<keyword evidence="5" id="KW-0119">Carbohydrate metabolism</keyword>
<evidence type="ECO:0000256" key="1">
    <source>
        <dbReference type="ARBA" id="ARBA00000822"/>
    </source>
</evidence>
<reference evidence="11 12" key="1">
    <citation type="submission" date="2015-01" db="EMBL/GenBank/DDBJ databases">
        <title>The Genome Sequence of Exophiala xenobiotica CBS118157.</title>
        <authorList>
            <consortium name="The Broad Institute Genomics Platform"/>
            <person name="Cuomo C."/>
            <person name="de Hoog S."/>
            <person name="Gorbushina A."/>
            <person name="Stielow B."/>
            <person name="Teixiera M."/>
            <person name="Abouelleil A."/>
            <person name="Chapman S.B."/>
            <person name="Priest M."/>
            <person name="Young S.K."/>
            <person name="Wortman J."/>
            <person name="Nusbaum C."/>
            <person name="Birren B."/>
        </authorList>
    </citation>
    <scope>NUCLEOTIDE SEQUENCE [LARGE SCALE GENOMIC DNA]</scope>
    <source>
        <strain evidence="11 12">CBS 118157</strain>
    </source>
</reference>
<gene>
    <name evidence="11" type="ORF">PV05_07686</name>
</gene>
<feature type="domain" description="GH18" evidence="10">
    <location>
        <begin position="1"/>
        <end position="325"/>
    </location>
</feature>
<evidence type="ECO:0000256" key="8">
    <source>
        <dbReference type="RuleBase" id="RU000489"/>
    </source>
</evidence>
<organism evidence="11 12">
    <name type="scientific">Exophiala xenobiotica</name>
    <dbReference type="NCBI Taxonomy" id="348802"/>
    <lineage>
        <taxon>Eukaryota</taxon>
        <taxon>Fungi</taxon>
        <taxon>Dikarya</taxon>
        <taxon>Ascomycota</taxon>
        <taxon>Pezizomycotina</taxon>
        <taxon>Eurotiomycetes</taxon>
        <taxon>Chaetothyriomycetidae</taxon>
        <taxon>Chaetothyriales</taxon>
        <taxon>Herpotrichiellaceae</taxon>
        <taxon>Exophiala</taxon>
    </lineage>
</organism>
<dbReference type="Gene3D" id="3.20.20.80">
    <property type="entry name" value="Glycosidases"/>
    <property type="match status" value="1"/>
</dbReference>
<dbReference type="InterPro" id="IPR050542">
    <property type="entry name" value="Glycosyl_Hydrlase18_Chitinase"/>
</dbReference>
<dbReference type="SUPFAM" id="SSF51445">
    <property type="entry name" value="(Trans)glycosidases"/>
    <property type="match status" value="1"/>
</dbReference>
<evidence type="ECO:0000256" key="9">
    <source>
        <dbReference type="RuleBase" id="RU004453"/>
    </source>
</evidence>
<proteinExistence type="inferred from homology"/>
<dbReference type="EMBL" id="KN847320">
    <property type="protein sequence ID" value="KIW55403.1"/>
    <property type="molecule type" value="Genomic_DNA"/>
</dbReference>
<dbReference type="PROSITE" id="PS01095">
    <property type="entry name" value="GH18_1"/>
    <property type="match status" value="1"/>
</dbReference>